<protein>
    <submittedName>
        <fullName evidence="2">Uncharacterized protein</fullName>
    </submittedName>
</protein>
<dbReference type="AlphaFoldDB" id="A0A9W7W9D3"/>
<name>A0A9W7W9D3_TRIRA</name>
<evidence type="ECO:0000313" key="2">
    <source>
        <dbReference type="EMBL" id="KAI7790294.1"/>
    </source>
</evidence>
<dbReference type="EMBL" id="JAFHDT010000181">
    <property type="protein sequence ID" value="KAI7790294.1"/>
    <property type="molecule type" value="Genomic_DNA"/>
</dbReference>
<feature type="non-terminal residue" evidence="2">
    <location>
        <position position="182"/>
    </location>
</feature>
<reference evidence="2" key="1">
    <citation type="submission" date="2021-02" db="EMBL/GenBank/DDBJ databases">
        <title>Comparative genomics reveals that relaxation of natural selection precedes convergent phenotypic evolution of cavefish.</title>
        <authorList>
            <person name="Peng Z."/>
        </authorList>
    </citation>
    <scope>NUCLEOTIDE SEQUENCE</scope>
    <source>
        <tissue evidence="2">Muscle</tissue>
    </source>
</reference>
<feature type="region of interest" description="Disordered" evidence="1">
    <location>
        <begin position="106"/>
        <end position="147"/>
    </location>
</feature>
<comment type="caution">
    <text evidence="2">The sequence shown here is derived from an EMBL/GenBank/DDBJ whole genome shotgun (WGS) entry which is preliminary data.</text>
</comment>
<keyword evidence="3" id="KW-1185">Reference proteome</keyword>
<proteinExistence type="predicted"/>
<accession>A0A9W7W9D3</accession>
<dbReference type="Proteomes" id="UP001059041">
    <property type="component" value="Unassembled WGS sequence"/>
</dbReference>
<evidence type="ECO:0000256" key="1">
    <source>
        <dbReference type="SAM" id="MobiDB-lite"/>
    </source>
</evidence>
<organism evidence="2 3">
    <name type="scientific">Triplophysa rosa</name>
    <name type="common">Cave loach</name>
    <dbReference type="NCBI Taxonomy" id="992332"/>
    <lineage>
        <taxon>Eukaryota</taxon>
        <taxon>Metazoa</taxon>
        <taxon>Chordata</taxon>
        <taxon>Craniata</taxon>
        <taxon>Vertebrata</taxon>
        <taxon>Euteleostomi</taxon>
        <taxon>Actinopterygii</taxon>
        <taxon>Neopterygii</taxon>
        <taxon>Teleostei</taxon>
        <taxon>Ostariophysi</taxon>
        <taxon>Cypriniformes</taxon>
        <taxon>Nemacheilidae</taxon>
        <taxon>Triplophysa</taxon>
    </lineage>
</organism>
<evidence type="ECO:0000313" key="3">
    <source>
        <dbReference type="Proteomes" id="UP001059041"/>
    </source>
</evidence>
<sequence length="182" mass="20094">MPSNYYFLRLDLQGSIERPIFIDLTHDEEAGTSSASIDLTASEEEVGSSRAVPDPSLLIERGCDLTAGGDAGSVVPEPSLFIERSCGSGDDVSNWTDTQLNVWERSSWSSEREERSPIRRQQTPLAEQEDIADDERSSSAGGRQTPFALQDQNTVSLDQLNAILRESNILLYKSIDRLWGSV</sequence>
<gene>
    <name evidence="2" type="ORF">IRJ41_001638</name>
</gene>